<dbReference type="RefSeq" id="WP_179706082.1">
    <property type="nucleotide sequence ID" value="NZ_JACCAU010000001.1"/>
</dbReference>
<gene>
    <name evidence="2" type="ORF">GGD41_006160</name>
</gene>
<evidence type="ECO:0000256" key="1">
    <source>
        <dbReference type="SAM" id="Phobius"/>
    </source>
</evidence>
<keyword evidence="1" id="KW-1133">Transmembrane helix</keyword>
<reference evidence="2 3" key="1">
    <citation type="submission" date="2020-07" db="EMBL/GenBank/DDBJ databases">
        <title>Exploring microbial biodiversity for novel pathways involved in the catabolism of aromatic compounds derived from lignin.</title>
        <authorList>
            <person name="Elkins J."/>
        </authorList>
    </citation>
    <scope>NUCLEOTIDE SEQUENCE [LARGE SCALE GENOMIC DNA]</scope>
    <source>
        <strain evidence="2 3">H2C3B</strain>
    </source>
</reference>
<proteinExistence type="predicted"/>
<keyword evidence="1" id="KW-0812">Transmembrane</keyword>
<comment type="caution">
    <text evidence="2">The sequence shown here is derived from an EMBL/GenBank/DDBJ whole genome shotgun (WGS) entry which is preliminary data.</text>
</comment>
<feature type="transmembrane region" description="Helical" evidence="1">
    <location>
        <begin position="12"/>
        <end position="32"/>
    </location>
</feature>
<accession>A0A7Y9WDX3</accession>
<sequence>MKTIAERKAESYWGMAFAGFVLGFALLLVALLQNPRPNVHIDKCPFDSAGNVIPDRSADGVLTVAADIYFVHRDGIEDSIVASCLGKGGCKGPAIEMRRHVGESAHVQYCGRTVTGVIASGIKIFEANPDTQATMDARASWEKRTAAFMGVAFVLFGALCFLKLRLIRREGSCTTS</sequence>
<dbReference type="EMBL" id="JACCAU010000001">
    <property type="protein sequence ID" value="NYH18932.1"/>
    <property type="molecule type" value="Genomic_DNA"/>
</dbReference>
<dbReference type="Proteomes" id="UP000572540">
    <property type="component" value="Unassembled WGS sequence"/>
</dbReference>
<keyword evidence="1" id="KW-0472">Membrane</keyword>
<feature type="transmembrane region" description="Helical" evidence="1">
    <location>
        <begin position="145"/>
        <end position="162"/>
    </location>
</feature>
<name>A0A7Y9WDX3_9BURK</name>
<evidence type="ECO:0000313" key="3">
    <source>
        <dbReference type="Proteomes" id="UP000572540"/>
    </source>
</evidence>
<organism evidence="2 3">
    <name type="scientific">Paraburkholderia bryophila</name>
    <dbReference type="NCBI Taxonomy" id="420952"/>
    <lineage>
        <taxon>Bacteria</taxon>
        <taxon>Pseudomonadati</taxon>
        <taxon>Pseudomonadota</taxon>
        <taxon>Betaproteobacteria</taxon>
        <taxon>Burkholderiales</taxon>
        <taxon>Burkholderiaceae</taxon>
        <taxon>Paraburkholderia</taxon>
    </lineage>
</organism>
<dbReference type="AlphaFoldDB" id="A0A7Y9WDX3"/>
<evidence type="ECO:0000313" key="2">
    <source>
        <dbReference type="EMBL" id="NYH18932.1"/>
    </source>
</evidence>
<protein>
    <submittedName>
        <fullName evidence="2">Uncharacterized protein</fullName>
    </submittedName>
</protein>